<dbReference type="AlphaFoldDB" id="A0A0M8JQG7"/>
<evidence type="ECO:0000256" key="5">
    <source>
        <dbReference type="ARBA" id="ARBA00023015"/>
    </source>
</evidence>
<evidence type="ECO:0000256" key="4">
    <source>
        <dbReference type="ARBA" id="ARBA00023004"/>
    </source>
</evidence>
<dbReference type="InterPro" id="IPR022689">
    <property type="entry name" value="Iron_dep_repressor"/>
</dbReference>
<dbReference type="PANTHER" id="PTHR33238">
    <property type="entry name" value="IRON (METAL) DEPENDENT REPRESSOR, DTXR FAMILY"/>
    <property type="match status" value="1"/>
</dbReference>
<keyword evidence="7" id="KW-0804">Transcription</keyword>
<keyword evidence="4" id="KW-0408">Iron</keyword>
<dbReference type="OrthoDB" id="9791355at2"/>
<dbReference type="InterPro" id="IPR001367">
    <property type="entry name" value="Fe_dep_repressor"/>
</dbReference>
<dbReference type="GO" id="GO:0003677">
    <property type="term" value="F:DNA binding"/>
    <property type="evidence" value="ECO:0007669"/>
    <property type="project" value="UniProtKB-KW"/>
</dbReference>
<evidence type="ECO:0000313" key="9">
    <source>
        <dbReference type="EMBL" id="GAP19549.1"/>
    </source>
</evidence>
<comment type="subunit">
    <text evidence="3">Homodimer.</text>
</comment>
<gene>
    <name evidence="9" type="ORF">LSAC_03459</name>
</gene>
<dbReference type="GO" id="GO:0003700">
    <property type="term" value="F:DNA-binding transcription factor activity"/>
    <property type="evidence" value="ECO:0007669"/>
    <property type="project" value="InterPro"/>
</dbReference>
<dbReference type="InterPro" id="IPR036388">
    <property type="entry name" value="WH-like_DNA-bd_sf"/>
</dbReference>
<dbReference type="SUPFAM" id="SSF46785">
    <property type="entry name" value="Winged helix' DNA-binding domain"/>
    <property type="match status" value="1"/>
</dbReference>
<dbReference type="SMART" id="SM00899">
    <property type="entry name" value="FeoA"/>
    <property type="match status" value="1"/>
</dbReference>
<dbReference type="Gene3D" id="1.10.10.10">
    <property type="entry name" value="Winged helix-like DNA-binding domain superfamily/Winged helix DNA-binding domain"/>
    <property type="match status" value="1"/>
</dbReference>
<dbReference type="GO" id="GO:0046914">
    <property type="term" value="F:transition metal ion binding"/>
    <property type="evidence" value="ECO:0007669"/>
    <property type="project" value="InterPro"/>
</dbReference>
<evidence type="ECO:0000256" key="2">
    <source>
        <dbReference type="ARBA" id="ARBA00007871"/>
    </source>
</evidence>
<dbReference type="InterPro" id="IPR036390">
    <property type="entry name" value="WH_DNA-bd_sf"/>
</dbReference>
<dbReference type="GO" id="GO:0005737">
    <property type="term" value="C:cytoplasm"/>
    <property type="evidence" value="ECO:0007669"/>
    <property type="project" value="UniProtKB-SubCell"/>
</dbReference>
<dbReference type="EMBL" id="DF967975">
    <property type="protein sequence ID" value="GAP19549.1"/>
    <property type="molecule type" value="Genomic_DNA"/>
</dbReference>
<proteinExistence type="inferred from homology"/>
<accession>A0A0M8JQG7</accession>
<feature type="domain" description="HTH dtxR-type" evidence="8">
    <location>
        <begin position="24"/>
        <end position="85"/>
    </location>
</feature>
<evidence type="ECO:0000259" key="8">
    <source>
        <dbReference type="PROSITE" id="PS50944"/>
    </source>
</evidence>
<dbReference type="Gene3D" id="2.30.30.90">
    <property type="match status" value="1"/>
</dbReference>
<dbReference type="InterPro" id="IPR007167">
    <property type="entry name" value="Fe-transptr_FeoA-like"/>
</dbReference>
<reference evidence="9" key="1">
    <citation type="journal article" date="2015" name="Genome Announc.">
        <title>Draft Genome Sequences of Anaerolinea thermolimosa IMO-1, Bellilinea caldifistulae GOMI-1, Leptolinea tardivitalis YMTK-2, Levilinea saccharolytica KIBI-1, Longilinea arvoryzae KOME-1, Previously Described as Members of the Class Anaerolineae (Chloroflexi).</title>
        <authorList>
            <person name="Matsuura N."/>
            <person name="Tourlousse M.D."/>
            <person name="Ohashi A."/>
            <person name="Hugenholtz P."/>
            <person name="Sekiguchi Y."/>
        </authorList>
    </citation>
    <scope>NUCLEOTIDE SEQUENCE</scope>
    <source>
        <strain evidence="9">KIBI-1</strain>
    </source>
</reference>
<comment type="subcellular location">
    <subcellularLocation>
        <location evidence="1">Cytoplasm</location>
    </subcellularLocation>
</comment>
<dbReference type="Pfam" id="PF01325">
    <property type="entry name" value="Fe_dep_repress"/>
    <property type="match status" value="1"/>
</dbReference>
<dbReference type="InterPro" id="IPR050536">
    <property type="entry name" value="DtxR_MntR_Metal-Reg"/>
</dbReference>
<dbReference type="InterPro" id="IPR038157">
    <property type="entry name" value="FeoA_core_dom"/>
</dbReference>
<dbReference type="GO" id="GO:0045892">
    <property type="term" value="P:negative regulation of DNA-templated transcription"/>
    <property type="evidence" value="ECO:0007669"/>
    <property type="project" value="TreeGrafter"/>
</dbReference>
<dbReference type="SUPFAM" id="SSF47979">
    <property type="entry name" value="Iron-dependent repressor protein, dimerization domain"/>
    <property type="match status" value="1"/>
</dbReference>
<dbReference type="InterPro" id="IPR008988">
    <property type="entry name" value="Transcriptional_repressor_C"/>
</dbReference>
<comment type="similarity">
    <text evidence="2">Belongs to the DtxR/MntR family.</text>
</comment>
<protein>
    <submittedName>
        <fullName evidence="9">Iron (Metal) dependent repressor, DtxR family</fullName>
    </submittedName>
</protein>
<evidence type="ECO:0000256" key="6">
    <source>
        <dbReference type="ARBA" id="ARBA00023125"/>
    </source>
</evidence>
<evidence type="ECO:0000256" key="1">
    <source>
        <dbReference type="ARBA" id="ARBA00004496"/>
    </source>
</evidence>
<evidence type="ECO:0000256" key="3">
    <source>
        <dbReference type="ARBA" id="ARBA00011738"/>
    </source>
</evidence>
<dbReference type="SUPFAM" id="SSF50037">
    <property type="entry name" value="C-terminal domain of transcriptional repressors"/>
    <property type="match status" value="1"/>
</dbReference>
<dbReference type="PROSITE" id="PS50944">
    <property type="entry name" value="HTH_DTXR"/>
    <property type="match status" value="1"/>
</dbReference>
<dbReference type="GO" id="GO:0046983">
    <property type="term" value="F:protein dimerization activity"/>
    <property type="evidence" value="ECO:0007669"/>
    <property type="project" value="InterPro"/>
</dbReference>
<sequence length="243" mass="26939">MLFSAFVKMEERPVFHKGAMTDKISPTIEDYLMILFILQRDGEAVQGVRLAELLGVSPPTVTNTLKRMVRDGLVSMDSPHGPHLTDPGMAAARTVMRRHMLTEWLLSRMLSWSKVHLQAHEIEHAISDELEAALIADLNHPTTCPHGNPLPGFEDLAADWVSLVNLRPGDEVVIRRIHELAEEDSQLLHFLEEKSVVPGSPARVVEVLPFNQTVTLEVHGQAVTLGFAAAQQVFAERLAPQTA</sequence>
<dbReference type="InterPro" id="IPR036421">
    <property type="entry name" value="Fe_dep_repressor_sf"/>
</dbReference>
<keyword evidence="6" id="KW-0238">DNA-binding</keyword>
<dbReference type="Pfam" id="PF04023">
    <property type="entry name" value="FeoA"/>
    <property type="match status" value="1"/>
</dbReference>
<dbReference type="Pfam" id="PF02742">
    <property type="entry name" value="Fe_dep_repr_C"/>
    <property type="match status" value="1"/>
</dbReference>
<dbReference type="PANTHER" id="PTHR33238:SF10">
    <property type="entry name" value="IRON-DEPENDENT REPRESSOR IDER"/>
    <property type="match status" value="1"/>
</dbReference>
<evidence type="ECO:0000256" key="7">
    <source>
        <dbReference type="ARBA" id="ARBA00023163"/>
    </source>
</evidence>
<dbReference type="SMART" id="SM00529">
    <property type="entry name" value="HTH_DTXR"/>
    <property type="match status" value="1"/>
</dbReference>
<name>A0A0M8JQG7_9CHLR</name>
<dbReference type="InterPro" id="IPR022687">
    <property type="entry name" value="HTH_DTXR"/>
</dbReference>
<keyword evidence="5" id="KW-0805">Transcription regulation</keyword>
<organism evidence="9">
    <name type="scientific">Levilinea saccharolytica</name>
    <dbReference type="NCBI Taxonomy" id="229921"/>
    <lineage>
        <taxon>Bacteria</taxon>
        <taxon>Bacillati</taxon>
        <taxon>Chloroflexota</taxon>
        <taxon>Anaerolineae</taxon>
        <taxon>Anaerolineales</taxon>
        <taxon>Anaerolineaceae</taxon>
        <taxon>Levilinea</taxon>
    </lineage>
</organism>